<dbReference type="HOGENOM" id="CLU_066192_17_6_9"/>
<evidence type="ECO:0000313" key="3">
    <source>
        <dbReference type="EMBL" id="EDO61797.1"/>
    </source>
</evidence>
<dbReference type="SUPFAM" id="SSF47413">
    <property type="entry name" value="lambda repressor-like DNA-binding domains"/>
    <property type="match status" value="1"/>
</dbReference>
<dbReference type="Proteomes" id="UP000003490">
    <property type="component" value="Unassembled WGS sequence"/>
</dbReference>
<comment type="caution">
    <text evidence="3">The sequence shown here is derived from an EMBL/GenBank/DDBJ whole genome shotgun (WGS) entry which is preliminary data.</text>
</comment>
<dbReference type="GO" id="GO:0003677">
    <property type="term" value="F:DNA binding"/>
    <property type="evidence" value="ECO:0007669"/>
    <property type="project" value="UniProtKB-KW"/>
</dbReference>
<name>A7VRW7_9FIRM</name>
<sequence length="114" mass="12945">MNEKFNKKAVGSRFKQYREQSGLTQETLAEKVGLSPNYISAIERGVNFPSLEKLILIINEIGATADQIFTDVIKNTYQTRASFLSEKVESLPFDEQQRIFAVVETLISEADKRL</sequence>
<dbReference type="eggNOG" id="COG1396">
    <property type="taxonomic scope" value="Bacteria"/>
</dbReference>
<reference evidence="3 5" key="2">
    <citation type="submission" date="2007-08" db="EMBL/GenBank/DDBJ databases">
        <authorList>
            <person name="Fulton L."/>
            <person name="Clifton S."/>
            <person name="Fulton B."/>
            <person name="Xu J."/>
            <person name="Minx P."/>
            <person name="Pepin K.H."/>
            <person name="Johnson M."/>
            <person name="Thiruvilangam P."/>
            <person name="Bhonagiri V."/>
            <person name="Nash W.E."/>
            <person name="Wang C."/>
            <person name="Mardis E.R."/>
            <person name="Wilson R.K."/>
        </authorList>
    </citation>
    <scope>NUCLEOTIDE SEQUENCE [LARGE SCALE GENOMIC DNA]</scope>
    <source>
        <strain evidence="3 5">DSM 753</strain>
    </source>
</reference>
<dbReference type="Gene3D" id="1.10.260.40">
    <property type="entry name" value="lambda repressor-like DNA-binding domains"/>
    <property type="match status" value="1"/>
</dbReference>
<dbReference type="OrthoDB" id="371153at2"/>
<keyword evidence="6" id="KW-1185">Reference proteome</keyword>
<dbReference type="PANTHER" id="PTHR46797:SF1">
    <property type="entry name" value="METHYLPHOSPHONATE SYNTHASE"/>
    <property type="match status" value="1"/>
</dbReference>
<dbReference type="PANTHER" id="PTHR46797">
    <property type="entry name" value="HTH-TYPE TRANSCRIPTIONAL REGULATOR"/>
    <property type="match status" value="1"/>
</dbReference>
<protein>
    <submittedName>
        <fullName evidence="3">DNA-binding helix-turn-helix protein</fullName>
    </submittedName>
    <submittedName>
        <fullName evidence="4">XRE family transcriptional regulator</fullName>
    </submittedName>
</protein>
<dbReference type="Pfam" id="PF01381">
    <property type="entry name" value="HTH_3"/>
    <property type="match status" value="1"/>
</dbReference>
<accession>A7VRW7</accession>
<dbReference type="Proteomes" id="UP000220611">
    <property type="component" value="Unassembled WGS sequence"/>
</dbReference>
<dbReference type="EMBL" id="NOXF01000013">
    <property type="protein sequence ID" value="PEQ23584.1"/>
    <property type="molecule type" value="Genomic_DNA"/>
</dbReference>
<dbReference type="InterPro" id="IPR050807">
    <property type="entry name" value="TransReg_Diox_bact_type"/>
</dbReference>
<evidence type="ECO:0000259" key="2">
    <source>
        <dbReference type="PROSITE" id="PS50943"/>
    </source>
</evidence>
<reference evidence="4 6" key="3">
    <citation type="submission" date="2017-07" db="EMBL/GenBank/DDBJ databases">
        <title>Prevalence of linear plasmids in Cutibacterium (Propionibacterium) acnes isolates obtained from prostatic tissue.</title>
        <authorList>
            <person name="Davidsson S."/>
            <person name="Carlsson J."/>
            <person name="Molling P."/>
            <person name="Andren O."/>
            <person name="Andersson S.-O."/>
            <person name="Brzuszkiewicz E."/>
            <person name="Poehlein A."/>
            <person name="Al-Zeer M."/>
            <person name="Brinkmann V."/>
            <person name="Scavenius C."/>
            <person name="Nazipi S."/>
            <person name="Soderquist B."/>
            <person name="Bruggemann H."/>
        </authorList>
    </citation>
    <scope>NUCLEOTIDE SEQUENCE [LARGE SCALE GENOMIC DNA]</scope>
    <source>
        <strain evidence="4 6">DSM 753</strain>
    </source>
</reference>
<dbReference type="InterPro" id="IPR010982">
    <property type="entry name" value="Lambda_DNA-bd_dom_sf"/>
</dbReference>
<evidence type="ECO:0000313" key="5">
    <source>
        <dbReference type="Proteomes" id="UP000003490"/>
    </source>
</evidence>
<dbReference type="EMBL" id="ABCB02000017">
    <property type="protein sequence ID" value="EDO61797.1"/>
    <property type="molecule type" value="Genomic_DNA"/>
</dbReference>
<reference evidence="3 5" key="1">
    <citation type="submission" date="2007-08" db="EMBL/GenBank/DDBJ databases">
        <title>Draft genome sequence of Clostridium leptum (DSM 753).</title>
        <authorList>
            <person name="Sudarsanam P."/>
            <person name="Ley R."/>
            <person name="Guruge J."/>
            <person name="Turnbaugh P.J."/>
            <person name="Mahowald M."/>
            <person name="Liep D."/>
            <person name="Gordon J."/>
        </authorList>
    </citation>
    <scope>NUCLEOTIDE SEQUENCE [LARGE SCALE GENOMIC DNA]</scope>
    <source>
        <strain evidence="3 5">DSM 753</strain>
    </source>
</reference>
<feature type="domain" description="HTH cro/C1-type" evidence="2">
    <location>
        <begin position="14"/>
        <end position="68"/>
    </location>
</feature>
<dbReference type="AlphaFoldDB" id="A7VRW7"/>
<proteinExistence type="predicted"/>
<dbReference type="InterPro" id="IPR001387">
    <property type="entry name" value="Cro/C1-type_HTH"/>
</dbReference>
<evidence type="ECO:0000313" key="6">
    <source>
        <dbReference type="Proteomes" id="UP000220611"/>
    </source>
</evidence>
<gene>
    <name evidence="4" type="ORF">CH238_12800</name>
    <name evidence="3" type="ORF">CLOLEP_01304</name>
</gene>
<dbReference type="GO" id="GO:0005829">
    <property type="term" value="C:cytosol"/>
    <property type="evidence" value="ECO:0007669"/>
    <property type="project" value="TreeGrafter"/>
</dbReference>
<dbReference type="SMART" id="SM00530">
    <property type="entry name" value="HTH_XRE"/>
    <property type="match status" value="1"/>
</dbReference>
<organism evidence="3 5">
    <name type="scientific">[Clostridium] leptum DSM 753</name>
    <dbReference type="NCBI Taxonomy" id="428125"/>
    <lineage>
        <taxon>Bacteria</taxon>
        <taxon>Bacillati</taxon>
        <taxon>Bacillota</taxon>
        <taxon>Clostridia</taxon>
        <taxon>Eubacteriales</taxon>
        <taxon>Oscillospiraceae</taxon>
        <taxon>Oscillospiraceae incertae sedis</taxon>
    </lineage>
</organism>
<dbReference type="GO" id="GO:0003700">
    <property type="term" value="F:DNA-binding transcription factor activity"/>
    <property type="evidence" value="ECO:0007669"/>
    <property type="project" value="TreeGrafter"/>
</dbReference>
<keyword evidence="1 3" id="KW-0238">DNA-binding</keyword>
<dbReference type="PROSITE" id="PS50943">
    <property type="entry name" value="HTH_CROC1"/>
    <property type="match status" value="1"/>
</dbReference>
<evidence type="ECO:0000313" key="4">
    <source>
        <dbReference type="EMBL" id="PEQ23584.1"/>
    </source>
</evidence>
<dbReference type="CDD" id="cd00093">
    <property type="entry name" value="HTH_XRE"/>
    <property type="match status" value="1"/>
</dbReference>
<evidence type="ECO:0000256" key="1">
    <source>
        <dbReference type="ARBA" id="ARBA00023125"/>
    </source>
</evidence>